<evidence type="ECO:0000313" key="3">
    <source>
        <dbReference type="EMBL" id="MDT3425371.1"/>
    </source>
</evidence>
<keyword evidence="4" id="KW-1185">Reference proteome</keyword>
<accession>A0ABU3H4J4</accession>
<dbReference type="SMART" id="SM00347">
    <property type="entry name" value="HTH_MARR"/>
    <property type="match status" value="1"/>
</dbReference>
<name>A0ABU3H4J4_9BACL</name>
<dbReference type="InterPro" id="IPR036390">
    <property type="entry name" value="WH_DNA-bd_sf"/>
</dbReference>
<dbReference type="Pfam" id="PF12802">
    <property type="entry name" value="MarR_2"/>
    <property type="match status" value="1"/>
</dbReference>
<dbReference type="RefSeq" id="WP_025702174.1">
    <property type="nucleotide sequence ID" value="NZ_JAUSUY010000003.1"/>
</dbReference>
<keyword evidence="1 3" id="KW-0238">DNA-binding</keyword>
<dbReference type="InterPro" id="IPR000835">
    <property type="entry name" value="HTH_MarR-typ"/>
</dbReference>
<protein>
    <submittedName>
        <fullName evidence="3">DNA-binding MarR family transcriptional regulator</fullName>
    </submittedName>
</protein>
<dbReference type="PANTHER" id="PTHR33164:SF43">
    <property type="entry name" value="HTH-TYPE TRANSCRIPTIONAL REPRESSOR YETL"/>
    <property type="match status" value="1"/>
</dbReference>
<dbReference type="PANTHER" id="PTHR33164">
    <property type="entry name" value="TRANSCRIPTIONAL REGULATOR, MARR FAMILY"/>
    <property type="match status" value="1"/>
</dbReference>
<evidence type="ECO:0000259" key="2">
    <source>
        <dbReference type="PROSITE" id="PS50995"/>
    </source>
</evidence>
<dbReference type="Gene3D" id="1.10.10.10">
    <property type="entry name" value="Winged helix-like DNA-binding domain superfamily/Winged helix DNA-binding domain"/>
    <property type="match status" value="1"/>
</dbReference>
<sequence>MPLPEFAFQLRTFGTEFSKMTRWLLTEIKPEEITLTQFEILHFLYTEDSATFGQIGACAGMSLPNTSREVKKLIGKKLVAKRANLKDKRVYFVELTPPGQELMAASSAKLERLISGRYSHLNPAEISEVMQALDLLSEKLLGNGTAE</sequence>
<comment type="caution">
    <text evidence="3">The sequence shown here is derived from an EMBL/GenBank/DDBJ whole genome shotgun (WGS) entry which is preliminary data.</text>
</comment>
<evidence type="ECO:0000256" key="1">
    <source>
        <dbReference type="ARBA" id="ARBA00023125"/>
    </source>
</evidence>
<dbReference type="Proteomes" id="UP001248709">
    <property type="component" value="Unassembled WGS sequence"/>
</dbReference>
<gene>
    <name evidence="3" type="ORF">J2Z22_000887</name>
</gene>
<reference evidence="3 4" key="1">
    <citation type="submission" date="2023-07" db="EMBL/GenBank/DDBJ databases">
        <title>Genomic Encyclopedia of Type Strains, Phase IV (KMG-IV): sequencing the most valuable type-strain genomes for metagenomic binning, comparative biology and taxonomic classification.</title>
        <authorList>
            <person name="Goeker M."/>
        </authorList>
    </citation>
    <scope>NUCLEOTIDE SEQUENCE [LARGE SCALE GENOMIC DNA]</scope>
    <source>
        <strain evidence="3 4">T98</strain>
    </source>
</reference>
<dbReference type="InterPro" id="IPR036388">
    <property type="entry name" value="WH-like_DNA-bd_sf"/>
</dbReference>
<evidence type="ECO:0000313" key="4">
    <source>
        <dbReference type="Proteomes" id="UP001248709"/>
    </source>
</evidence>
<feature type="domain" description="HTH marR-type" evidence="2">
    <location>
        <begin position="1"/>
        <end position="138"/>
    </location>
</feature>
<dbReference type="GO" id="GO:0003677">
    <property type="term" value="F:DNA binding"/>
    <property type="evidence" value="ECO:0007669"/>
    <property type="project" value="UniProtKB-KW"/>
</dbReference>
<dbReference type="PROSITE" id="PS50995">
    <property type="entry name" value="HTH_MARR_2"/>
    <property type="match status" value="1"/>
</dbReference>
<organism evidence="3 4">
    <name type="scientific">Paenibacillus forsythiae</name>
    <dbReference type="NCBI Taxonomy" id="365616"/>
    <lineage>
        <taxon>Bacteria</taxon>
        <taxon>Bacillati</taxon>
        <taxon>Bacillota</taxon>
        <taxon>Bacilli</taxon>
        <taxon>Bacillales</taxon>
        <taxon>Paenibacillaceae</taxon>
        <taxon>Paenibacillus</taxon>
    </lineage>
</organism>
<dbReference type="SUPFAM" id="SSF46785">
    <property type="entry name" value="Winged helix' DNA-binding domain"/>
    <property type="match status" value="1"/>
</dbReference>
<dbReference type="EMBL" id="JAUSUY010000003">
    <property type="protein sequence ID" value="MDT3425371.1"/>
    <property type="molecule type" value="Genomic_DNA"/>
</dbReference>
<dbReference type="InterPro" id="IPR039422">
    <property type="entry name" value="MarR/SlyA-like"/>
</dbReference>
<proteinExistence type="predicted"/>